<evidence type="ECO:0000313" key="11">
    <source>
        <dbReference type="Proteomes" id="UP000790833"/>
    </source>
</evidence>
<sequence length="532" mass="54418">MRTSILSFATLLSMAMAAPLPLVITRMHTAAPVTTTEIYTTGTTTIELPPVMILISDGVTYTSTMSESPAGSPTTLTLIVAKAAAPTQNVADTPSPDTPSVPTTTASTAPTPAAENPTSTSAAPVAGTPVTSASVETSPTTSVAAAAPSSSSSSSSSSSASVVASSPTTQGQAAPASPATTSAGEGDENTTTITNVQKSAVIVIVENGTTITSTSAIQVPDTTGAPNNANANDPGTTSTSSSSSTSYSSTSSTSFSTSTFTSSTTKGSIPPPNVIVYSPYTNSGDCKDADTISSDIQYIYSFGIHKIRTYGTDCLSLTGVLPAAAKLGITVDQGIWIDQGIDSGDSSVNALVSWGLENGWSVFNSITVGNEVINSGYATVPQLIAKIASVKAQLRAAGYNGPVTTAEPPVSFQKYPSLCTESKIDFVSINAHPYFDGASTPPQAGSFVMTEKALVEDVCGSKPVVITETGYPHKGDANGLQVPSKENQRIAISAIIEATKGDCTILTTYDDFWKNPGSYGIEQYFGAITLFQ</sequence>
<dbReference type="GO" id="GO:0042973">
    <property type="term" value="F:glucan endo-1,3-beta-D-glucosidase activity"/>
    <property type="evidence" value="ECO:0007669"/>
    <property type="project" value="TreeGrafter"/>
</dbReference>
<evidence type="ECO:0000256" key="9">
    <source>
        <dbReference type="SAM" id="SignalP"/>
    </source>
</evidence>
<dbReference type="Proteomes" id="UP000790833">
    <property type="component" value="Unassembled WGS sequence"/>
</dbReference>
<evidence type="ECO:0000256" key="8">
    <source>
        <dbReference type="SAM" id="MobiDB-lite"/>
    </source>
</evidence>
<comment type="caution">
    <text evidence="10">The sequence shown here is derived from an EMBL/GenBank/DDBJ whole genome shotgun (WGS) entry which is preliminary data.</text>
</comment>
<feature type="region of interest" description="Disordered" evidence="8">
    <location>
        <begin position="215"/>
        <end position="273"/>
    </location>
</feature>
<evidence type="ECO:0000256" key="6">
    <source>
        <dbReference type="ARBA" id="ARBA00022801"/>
    </source>
</evidence>
<dbReference type="InterPro" id="IPR050732">
    <property type="entry name" value="Beta-glucan_modifiers"/>
</dbReference>
<evidence type="ECO:0000313" key="10">
    <source>
        <dbReference type="EMBL" id="KAG7191430.1"/>
    </source>
</evidence>
<keyword evidence="5 9" id="KW-0732">Signal</keyword>
<dbReference type="GO" id="GO:0009277">
    <property type="term" value="C:fungal-type cell wall"/>
    <property type="evidence" value="ECO:0007669"/>
    <property type="project" value="TreeGrafter"/>
</dbReference>
<reference evidence="10" key="1">
    <citation type="submission" date="2021-03" db="EMBL/GenBank/DDBJ databases">
        <authorList>
            <person name="Palmer J.M."/>
        </authorList>
    </citation>
    <scope>NUCLEOTIDE SEQUENCE</scope>
    <source>
        <strain evidence="10">ARV_011</strain>
    </source>
</reference>
<evidence type="ECO:0000256" key="7">
    <source>
        <dbReference type="ARBA" id="ARBA00023295"/>
    </source>
</evidence>
<keyword evidence="4" id="KW-0964">Secreted</keyword>
<dbReference type="GO" id="GO:0005576">
    <property type="term" value="C:extracellular region"/>
    <property type="evidence" value="ECO:0007669"/>
    <property type="project" value="TreeGrafter"/>
</dbReference>
<keyword evidence="11" id="KW-1185">Reference proteome</keyword>
<dbReference type="InterPro" id="IPR017853">
    <property type="entry name" value="GH"/>
</dbReference>
<dbReference type="RefSeq" id="XP_043046982.1">
    <property type="nucleotide sequence ID" value="XM_043194197.1"/>
</dbReference>
<keyword evidence="3" id="KW-0134">Cell wall</keyword>
<dbReference type="PANTHER" id="PTHR16631:SF24">
    <property type="entry name" value="FAMILY 17 GLUCOSIDASE SCW11-RELATED"/>
    <property type="match status" value="1"/>
</dbReference>
<dbReference type="GeneID" id="66116850"/>
<organism evidence="10 11">
    <name type="scientific">Scheffersomyces spartinae</name>
    <dbReference type="NCBI Taxonomy" id="45513"/>
    <lineage>
        <taxon>Eukaryota</taxon>
        <taxon>Fungi</taxon>
        <taxon>Dikarya</taxon>
        <taxon>Ascomycota</taxon>
        <taxon>Saccharomycotina</taxon>
        <taxon>Pichiomycetes</taxon>
        <taxon>Debaryomycetaceae</taxon>
        <taxon>Scheffersomyces</taxon>
    </lineage>
</organism>
<evidence type="ECO:0000256" key="5">
    <source>
        <dbReference type="ARBA" id="ARBA00022729"/>
    </source>
</evidence>
<dbReference type="SUPFAM" id="SSF51445">
    <property type="entry name" value="(Trans)glycosidases"/>
    <property type="match status" value="1"/>
</dbReference>
<dbReference type="Gene3D" id="3.20.20.80">
    <property type="entry name" value="Glycosidases"/>
    <property type="match status" value="2"/>
</dbReference>
<keyword evidence="6" id="KW-0378">Hydrolase</keyword>
<evidence type="ECO:0000256" key="3">
    <source>
        <dbReference type="ARBA" id="ARBA00022512"/>
    </source>
</evidence>
<comment type="similarity">
    <text evidence="2">Belongs to the glycosyl hydrolase 17 family.</text>
</comment>
<dbReference type="GO" id="GO:0009986">
    <property type="term" value="C:cell surface"/>
    <property type="evidence" value="ECO:0007669"/>
    <property type="project" value="TreeGrafter"/>
</dbReference>
<feature type="signal peptide" evidence="9">
    <location>
        <begin position="1"/>
        <end position="17"/>
    </location>
</feature>
<protein>
    <submittedName>
        <fullName evidence="10">Uncharacterized protein</fullName>
    </submittedName>
</protein>
<evidence type="ECO:0000256" key="4">
    <source>
        <dbReference type="ARBA" id="ARBA00022525"/>
    </source>
</evidence>
<comment type="subcellular location">
    <subcellularLocation>
        <location evidence="1">Secreted</location>
        <location evidence="1">Cell wall</location>
    </subcellularLocation>
</comment>
<feature type="chain" id="PRO_5040206175" evidence="9">
    <location>
        <begin position="18"/>
        <end position="532"/>
    </location>
</feature>
<proteinExistence type="inferred from homology"/>
<gene>
    <name evidence="10" type="ORF">KQ657_003476</name>
</gene>
<dbReference type="OrthoDB" id="4082933at2759"/>
<evidence type="ECO:0000256" key="1">
    <source>
        <dbReference type="ARBA" id="ARBA00004191"/>
    </source>
</evidence>
<accession>A0A9P7V5B8</accession>
<feature type="region of interest" description="Disordered" evidence="8">
    <location>
        <begin position="86"/>
        <end position="192"/>
    </location>
</feature>
<keyword evidence="7" id="KW-0326">Glycosidase</keyword>
<dbReference type="AlphaFoldDB" id="A0A9P7V5B8"/>
<feature type="compositionally biased region" description="Low complexity" evidence="8">
    <location>
        <begin position="220"/>
        <end position="265"/>
    </location>
</feature>
<dbReference type="PANTHER" id="PTHR16631">
    <property type="entry name" value="GLUCAN 1,3-BETA-GLUCOSIDASE"/>
    <property type="match status" value="1"/>
</dbReference>
<name>A0A9P7V5B8_9ASCO</name>
<dbReference type="GO" id="GO:0071555">
    <property type="term" value="P:cell wall organization"/>
    <property type="evidence" value="ECO:0007669"/>
    <property type="project" value="TreeGrafter"/>
</dbReference>
<dbReference type="EMBL" id="JAHMUF010000030">
    <property type="protein sequence ID" value="KAG7191430.1"/>
    <property type="molecule type" value="Genomic_DNA"/>
</dbReference>
<evidence type="ECO:0000256" key="2">
    <source>
        <dbReference type="ARBA" id="ARBA00008773"/>
    </source>
</evidence>
<feature type="compositionally biased region" description="Low complexity" evidence="8">
    <location>
        <begin position="91"/>
        <end position="184"/>
    </location>
</feature>